<accession>A0A1B6DTH1</accession>
<dbReference type="Gene3D" id="3.40.50.300">
    <property type="entry name" value="P-loop containing nucleotide triphosphate hydrolases"/>
    <property type="match status" value="1"/>
</dbReference>
<reference evidence="1" key="1">
    <citation type="submission" date="2015-12" db="EMBL/GenBank/DDBJ databases">
        <title>De novo transcriptome assembly of four potential Pierce s Disease insect vectors from Arizona vineyards.</title>
        <authorList>
            <person name="Tassone E.E."/>
        </authorList>
    </citation>
    <scope>NUCLEOTIDE SEQUENCE</scope>
</reference>
<protein>
    <submittedName>
        <fullName evidence="1">Uncharacterized protein</fullName>
    </submittedName>
</protein>
<name>A0A1B6DTH1_9HEMI</name>
<organism evidence="1">
    <name type="scientific">Clastoptera arizonana</name>
    <name type="common">Arizona spittle bug</name>
    <dbReference type="NCBI Taxonomy" id="38151"/>
    <lineage>
        <taxon>Eukaryota</taxon>
        <taxon>Metazoa</taxon>
        <taxon>Ecdysozoa</taxon>
        <taxon>Arthropoda</taxon>
        <taxon>Hexapoda</taxon>
        <taxon>Insecta</taxon>
        <taxon>Pterygota</taxon>
        <taxon>Neoptera</taxon>
        <taxon>Paraneoptera</taxon>
        <taxon>Hemiptera</taxon>
        <taxon>Auchenorrhyncha</taxon>
        <taxon>Cercopoidea</taxon>
        <taxon>Clastopteridae</taxon>
        <taxon>Clastoptera</taxon>
    </lineage>
</organism>
<dbReference type="AlphaFoldDB" id="A0A1B6DTH1"/>
<dbReference type="InterPro" id="IPR027417">
    <property type="entry name" value="P-loop_NTPase"/>
</dbReference>
<proteinExistence type="predicted"/>
<evidence type="ECO:0000313" key="1">
    <source>
        <dbReference type="EMBL" id="JAS28939.1"/>
    </source>
</evidence>
<gene>
    <name evidence="1" type="ORF">g.1992</name>
</gene>
<feature type="non-terminal residue" evidence="1">
    <location>
        <position position="1"/>
    </location>
</feature>
<dbReference type="EMBL" id="GEDC01008359">
    <property type="protein sequence ID" value="JAS28939.1"/>
    <property type="molecule type" value="Transcribed_RNA"/>
</dbReference>
<sequence>NAKYFVSPPKFLQEERKRYIDPSTKRLYYSISKYSSSYHVKELLCKKPVVLERYWLDHATFLIAKNYEFSSTLPPPESTIYNWPTDLLKPDVVFFINGSRTMSHVGFEFNNFTERLSEVVRLMKDIKLVEINPNRNSATVIQEIINYIEDRTNSDFKTYFNNNQTNNN</sequence>